<accession>A0A6H5GJP3</accession>
<keyword evidence="2" id="KW-1185">Reference proteome</keyword>
<sequence>MKGSRTRYRSEDAYCQGVIYCPHGTTTRSSGCRTNQNRRVRVSQSDMLIPTGMSPSQPT</sequence>
<evidence type="ECO:0000313" key="2">
    <source>
        <dbReference type="Proteomes" id="UP000479000"/>
    </source>
</evidence>
<dbReference type="AlphaFoldDB" id="A0A6H5GJP3"/>
<protein>
    <submittedName>
        <fullName evidence="1">Uncharacterized protein</fullName>
    </submittedName>
</protein>
<dbReference type="EMBL" id="CADCXU010014354">
    <property type="protein sequence ID" value="CAB0004026.1"/>
    <property type="molecule type" value="Genomic_DNA"/>
</dbReference>
<dbReference type="Proteomes" id="UP000479000">
    <property type="component" value="Unassembled WGS sequence"/>
</dbReference>
<gene>
    <name evidence="1" type="ORF">NTEN_LOCUS9503</name>
</gene>
<reference evidence="1 2" key="1">
    <citation type="submission" date="2020-02" db="EMBL/GenBank/DDBJ databases">
        <authorList>
            <person name="Ferguson B K."/>
        </authorList>
    </citation>
    <scope>NUCLEOTIDE SEQUENCE [LARGE SCALE GENOMIC DNA]</scope>
</reference>
<feature type="non-terminal residue" evidence="1">
    <location>
        <position position="59"/>
    </location>
</feature>
<evidence type="ECO:0000313" key="1">
    <source>
        <dbReference type="EMBL" id="CAB0004026.1"/>
    </source>
</evidence>
<name>A0A6H5GJP3_9HEMI</name>
<organism evidence="1 2">
    <name type="scientific">Nesidiocoris tenuis</name>
    <dbReference type="NCBI Taxonomy" id="355587"/>
    <lineage>
        <taxon>Eukaryota</taxon>
        <taxon>Metazoa</taxon>
        <taxon>Ecdysozoa</taxon>
        <taxon>Arthropoda</taxon>
        <taxon>Hexapoda</taxon>
        <taxon>Insecta</taxon>
        <taxon>Pterygota</taxon>
        <taxon>Neoptera</taxon>
        <taxon>Paraneoptera</taxon>
        <taxon>Hemiptera</taxon>
        <taxon>Heteroptera</taxon>
        <taxon>Panheteroptera</taxon>
        <taxon>Cimicomorpha</taxon>
        <taxon>Miridae</taxon>
        <taxon>Dicyphina</taxon>
        <taxon>Nesidiocoris</taxon>
    </lineage>
</organism>
<proteinExistence type="predicted"/>